<proteinExistence type="predicted"/>
<protein>
    <submittedName>
        <fullName evidence="9">Uncharacterized protein</fullName>
    </submittedName>
</protein>
<gene>
    <name evidence="9" type="ORF">MARPU_09385</name>
</gene>
<evidence type="ECO:0000256" key="1">
    <source>
        <dbReference type="ARBA" id="ARBA00022741"/>
    </source>
</evidence>
<dbReference type="InterPro" id="IPR047187">
    <property type="entry name" value="SF1_C_Upf1"/>
</dbReference>
<reference evidence="9 10" key="1">
    <citation type="submission" date="2013-12" db="EMBL/GenBank/DDBJ databases">
        <authorList>
            <consortium name="DOE Joint Genome Institute"/>
            <person name="Bryant D.A."/>
            <person name="Huntemann M."/>
            <person name="Han J."/>
            <person name="Chen A."/>
            <person name="Kyrpides N."/>
            <person name="Mavromatis K."/>
            <person name="Markowitz V."/>
            <person name="Palaniappan K."/>
            <person name="Ivanova N."/>
            <person name="Schaumberg A."/>
            <person name="Pati A."/>
            <person name="Liolios K."/>
            <person name="Nordberg H.P."/>
            <person name="Cantor M.N."/>
            <person name="Hua S.X."/>
            <person name="Woyke T."/>
        </authorList>
    </citation>
    <scope>NUCLEOTIDE SEQUENCE [LARGE SCALE GENOMIC DNA]</scope>
    <source>
        <strain evidence="9 10">984</strain>
    </source>
</reference>
<dbReference type="Pfam" id="PF13087">
    <property type="entry name" value="AAA_12"/>
    <property type="match status" value="1"/>
</dbReference>
<dbReference type="SUPFAM" id="SSF52980">
    <property type="entry name" value="Restriction endonuclease-like"/>
    <property type="match status" value="1"/>
</dbReference>
<evidence type="ECO:0000259" key="8">
    <source>
        <dbReference type="Pfam" id="PF18741"/>
    </source>
</evidence>
<feature type="region of interest" description="Disordered" evidence="6">
    <location>
        <begin position="1499"/>
        <end position="1528"/>
    </location>
</feature>
<keyword evidence="3" id="KW-0347">Helicase</keyword>
<evidence type="ECO:0000256" key="2">
    <source>
        <dbReference type="ARBA" id="ARBA00022801"/>
    </source>
</evidence>
<dbReference type="GO" id="GO:0005524">
    <property type="term" value="F:ATP binding"/>
    <property type="evidence" value="ECO:0007669"/>
    <property type="project" value="UniProtKB-KW"/>
</dbReference>
<feature type="domain" description="DNA2/NAM7 helicase-like C-terminal" evidence="7">
    <location>
        <begin position="1147"/>
        <end position="1329"/>
    </location>
</feature>
<dbReference type="KEGG" id="mpur:MARPU_09385"/>
<evidence type="ECO:0000256" key="5">
    <source>
        <dbReference type="SAM" id="Coils"/>
    </source>
</evidence>
<dbReference type="eggNOG" id="COG1061">
    <property type="taxonomic scope" value="Bacteria"/>
</dbReference>
<dbReference type="GO" id="GO:0016787">
    <property type="term" value="F:hydrolase activity"/>
    <property type="evidence" value="ECO:0007669"/>
    <property type="project" value="UniProtKB-KW"/>
</dbReference>
<dbReference type="Gene3D" id="3.40.50.300">
    <property type="entry name" value="P-loop containing nucleotide triphosphate hydrolases"/>
    <property type="match status" value="3"/>
</dbReference>
<keyword evidence="1" id="KW-0547">Nucleotide-binding</keyword>
<keyword evidence="4" id="KW-0067">ATP-binding</keyword>
<dbReference type="InterPro" id="IPR050534">
    <property type="entry name" value="Coronavir_polyprotein_1ab"/>
</dbReference>
<accession>W0E3Q5</accession>
<dbReference type="PANTHER" id="PTHR43788:SF8">
    <property type="entry name" value="DNA-BINDING PROTEIN SMUBP-2"/>
    <property type="match status" value="1"/>
</dbReference>
<dbReference type="SUPFAM" id="SSF52540">
    <property type="entry name" value="P-loop containing nucleoside triphosphate hydrolases"/>
    <property type="match status" value="1"/>
</dbReference>
<keyword evidence="5" id="KW-0175">Coiled coil</keyword>
<dbReference type="Gene3D" id="3.40.960.10">
    <property type="entry name" value="VSR Endonuclease"/>
    <property type="match status" value="1"/>
</dbReference>
<dbReference type="Pfam" id="PF13604">
    <property type="entry name" value="AAA_30"/>
    <property type="match status" value="1"/>
</dbReference>
<evidence type="ECO:0000256" key="6">
    <source>
        <dbReference type="SAM" id="MobiDB-lite"/>
    </source>
</evidence>
<dbReference type="InterPro" id="IPR041679">
    <property type="entry name" value="DNA2/NAM7-like_C"/>
</dbReference>
<dbReference type="HOGENOM" id="CLU_000738_1_0_6"/>
<dbReference type="Proteomes" id="UP000005275">
    <property type="component" value="Chromosome"/>
</dbReference>
<evidence type="ECO:0000259" key="7">
    <source>
        <dbReference type="Pfam" id="PF13087"/>
    </source>
</evidence>
<dbReference type="InterPro" id="IPR011335">
    <property type="entry name" value="Restrct_endonuc-II-like"/>
</dbReference>
<sequence length="1528" mass="170895">MRDTGLGCFPESELRDLPGLSLRPDDENWLILHRLRETAPPRPAPALAEWIDGDFDDPAQPPRFKPALVRDITIEEVSELCELDLLEHEDAHSLVEGGTDTKVTLRLEKLTEIKTALEAWRSGPWETWAHEERRVRKSIKLYNSLFKLHNMMHVGSTGAPPELVWGIGLARWSRDQTQIDMPLIEQLVDLEVQPGGALAIKPRQVRPSLTLRPFLEADIEGAPETQRDLQGRFSMVTDSADLEITPYDAVAWEGLLDAAATRLSSKARHITLEALRNGAELSPPGETLHIYSTWAIYGRPRSEDLREQDLERLRAGVEGKASDEALPASVRGFVAPKPEVAEDDGEDWGLTRTVLNAAAPRARFEPSAPSTTESTNLAASNAETKVYFFPLAYNDEQAQIIDRLENEDVVTVTGPPGTGKTHSIANIISHYMATGQRVLVTARTPEALAAVREKLPGDLANLVIASVSSDREGAKQLEEAIQRLSNDVVTLNARNTRAEIGRLEAEVVELDRSMRECDHRLAQIATQNLAPMIWDGTEHTAMEMAELIDALTDQYGWMTDRPTHEPPTTLDTTITALRQSLPRVGDDLVYLDAEPPSAEVLPSTVELLEAHRQEFKRRQRAHEDLSDVPQMARDNAAAELHAKAVYERLSAFDKAVATAPRWAQRAILAIVQARVAELPEPDPRATVAMSIDLLGTRNPGHLSGHDTARDQSQLIEAVTRASVGQKPLSTFSALFNRDLAKALADIRIDDDTPATPEDWRRVQDTLEIQTLRAEIDGRWSPQTAKGHLPPLPEDAVELMTVIHEADDQLEALSNAADQALGTAATLHRLFPYGLDVDHCLSTLTLKPILRALRGNIANDDHPSAVIERLEEIAAQGDQPIHTQIDALRRALGTPTTNEADILTARRDLTFELQRLAERQALLAEVGRHLEALREAGAPRWAEACIRAPRAVDRILPENWRRAWDWARMKAHVAHVTALGNGDTLREKKVRLRQRREHVFEQLIRERTLLGLKRRMTSSVQTALTTFTTANRRLGKGTGKNAVRWRKAIRKAALEAAPAAPVWVMPEHKVAEQLPATLADFDLVILDEASQSDITALSALARGKKLLIVGDEQQVSPSTVGTAQHKIDALRAEHLAYLPNRDVIDENTSIFDIAMQMYPKNHLMLREHFRCVEPIIQFSTRFYGGRLIPIRVPKPSERLDPPLVDVHIQGAERRGKLNEAEARFIVDEIATLARDPRHARRDIAVISLIGREQAELIERMLIEDRRIGTEVMERMRIVCGDSRTMQGQERGIVFLSMVATPETARAQSAQTYAQRFNVALSRARDRLYLVHSVTPQDLRPGDLKLDILEHFADPMPEGRALLGKGVLERCQSGFERAVCQRLLDASYRVRSQVKAGPFSIDLVVEGAEDRRLAIELDGDVWHGPEKWHEDMSRQAALERAGWTFWRVFGSQWLADQDYWWNDLVETMTRMDIEPIGAEAAEGRFTEFRVLDISTGKVTIDRDDETPPLQPSVMTTDRNDRADEIETAVP</sequence>
<feature type="coiled-coil region" evidence="5">
    <location>
        <begin position="467"/>
        <end position="513"/>
    </location>
</feature>
<dbReference type="EMBL" id="CP007031">
    <property type="protein sequence ID" value="AHF05495.1"/>
    <property type="molecule type" value="Genomic_DNA"/>
</dbReference>
<organism evidence="9 10">
    <name type="scientific">Marichromatium purpuratum 984</name>
    <dbReference type="NCBI Taxonomy" id="765910"/>
    <lineage>
        <taxon>Bacteria</taxon>
        <taxon>Pseudomonadati</taxon>
        <taxon>Pseudomonadota</taxon>
        <taxon>Gammaproteobacteria</taxon>
        <taxon>Chromatiales</taxon>
        <taxon>Chromatiaceae</taxon>
        <taxon>Marichromatium</taxon>
    </lineage>
</organism>
<dbReference type="InterPro" id="IPR027417">
    <property type="entry name" value="P-loop_NTPase"/>
</dbReference>
<evidence type="ECO:0000256" key="3">
    <source>
        <dbReference type="ARBA" id="ARBA00022806"/>
    </source>
</evidence>
<evidence type="ECO:0000313" key="9">
    <source>
        <dbReference type="EMBL" id="AHF05495.1"/>
    </source>
</evidence>
<dbReference type="InterPro" id="IPR049468">
    <property type="entry name" value="Restrct_endonuc-II-like_dom"/>
</dbReference>
<dbReference type="GO" id="GO:0043139">
    <property type="term" value="F:5'-3' DNA helicase activity"/>
    <property type="evidence" value="ECO:0007669"/>
    <property type="project" value="TreeGrafter"/>
</dbReference>
<evidence type="ECO:0000313" key="10">
    <source>
        <dbReference type="Proteomes" id="UP000005275"/>
    </source>
</evidence>
<name>W0E3Q5_MARPU</name>
<dbReference type="CDD" id="cd18808">
    <property type="entry name" value="SF1_C_Upf1"/>
    <property type="match status" value="1"/>
</dbReference>
<keyword evidence="2" id="KW-0378">Hydrolase</keyword>
<dbReference type="Pfam" id="PF18741">
    <property type="entry name" value="MTES_1575"/>
    <property type="match status" value="1"/>
</dbReference>
<feature type="domain" description="Restriction endonuclease type II-like" evidence="8">
    <location>
        <begin position="1373"/>
        <end position="1465"/>
    </location>
</feature>
<dbReference type="eggNOG" id="COG1112">
    <property type="taxonomic scope" value="Bacteria"/>
</dbReference>
<evidence type="ECO:0000256" key="4">
    <source>
        <dbReference type="ARBA" id="ARBA00022840"/>
    </source>
</evidence>
<dbReference type="PANTHER" id="PTHR43788">
    <property type="entry name" value="DNA2/NAM7 HELICASE FAMILY MEMBER"/>
    <property type="match status" value="1"/>
</dbReference>
<keyword evidence="10" id="KW-1185">Reference proteome</keyword>
<dbReference type="STRING" id="765910.MARPU_09385"/>